<dbReference type="Proteomes" id="UP000608024">
    <property type="component" value="Unassembled WGS sequence"/>
</dbReference>
<dbReference type="CDD" id="cd23659">
    <property type="entry name" value="USP_At3g01520-like"/>
    <property type="match status" value="1"/>
</dbReference>
<dbReference type="EMBL" id="BNBT01000005">
    <property type="protein sequence ID" value="GHE38922.1"/>
    <property type="molecule type" value="Genomic_DNA"/>
</dbReference>
<dbReference type="PRINTS" id="PR01438">
    <property type="entry name" value="UNVRSLSTRESS"/>
</dbReference>
<dbReference type="InterPro" id="IPR006016">
    <property type="entry name" value="UspA"/>
</dbReference>
<name>A0A918Z6F5_9ACTN</name>
<dbReference type="SUPFAM" id="SSF52402">
    <property type="entry name" value="Adenine nucleotide alpha hydrolases-like"/>
    <property type="match status" value="2"/>
</dbReference>
<dbReference type="InterPro" id="IPR006015">
    <property type="entry name" value="Universal_stress_UspA"/>
</dbReference>
<accession>A0A918Z6F5</accession>
<organism evidence="4 5">
    <name type="scientific">Streptomyces longispororuber</name>
    <dbReference type="NCBI Taxonomy" id="68230"/>
    <lineage>
        <taxon>Bacteria</taxon>
        <taxon>Bacillati</taxon>
        <taxon>Actinomycetota</taxon>
        <taxon>Actinomycetes</taxon>
        <taxon>Kitasatosporales</taxon>
        <taxon>Streptomycetaceae</taxon>
        <taxon>Streptomyces</taxon>
    </lineage>
</organism>
<protein>
    <submittedName>
        <fullName evidence="4">Universal stress protein</fullName>
    </submittedName>
</protein>
<feature type="domain" description="UspA" evidence="3">
    <location>
        <begin position="155"/>
        <end position="295"/>
    </location>
</feature>
<dbReference type="PANTHER" id="PTHR46553:SF3">
    <property type="entry name" value="ADENINE NUCLEOTIDE ALPHA HYDROLASES-LIKE SUPERFAMILY PROTEIN"/>
    <property type="match status" value="1"/>
</dbReference>
<evidence type="ECO:0000313" key="5">
    <source>
        <dbReference type="Proteomes" id="UP000608024"/>
    </source>
</evidence>
<evidence type="ECO:0000256" key="2">
    <source>
        <dbReference type="SAM" id="MobiDB-lite"/>
    </source>
</evidence>
<evidence type="ECO:0000313" key="4">
    <source>
        <dbReference type="EMBL" id="GHE38922.1"/>
    </source>
</evidence>
<reference evidence="4" key="1">
    <citation type="journal article" date="2014" name="Int. J. Syst. Evol. Microbiol.">
        <title>Complete genome sequence of Corynebacterium casei LMG S-19264T (=DSM 44701T), isolated from a smear-ripened cheese.</title>
        <authorList>
            <consortium name="US DOE Joint Genome Institute (JGI-PGF)"/>
            <person name="Walter F."/>
            <person name="Albersmeier A."/>
            <person name="Kalinowski J."/>
            <person name="Ruckert C."/>
        </authorList>
    </citation>
    <scope>NUCLEOTIDE SEQUENCE</scope>
    <source>
        <strain evidence="4">JCM 4784</strain>
    </source>
</reference>
<feature type="region of interest" description="Disordered" evidence="2">
    <location>
        <begin position="39"/>
        <end position="61"/>
    </location>
</feature>
<feature type="domain" description="UspA" evidence="3">
    <location>
        <begin position="5"/>
        <end position="143"/>
    </location>
</feature>
<gene>
    <name evidence="4" type="ORF">GCM10018785_05590</name>
</gene>
<proteinExistence type="inferred from homology"/>
<comment type="caution">
    <text evidence="4">The sequence shown here is derived from an EMBL/GenBank/DDBJ whole genome shotgun (WGS) entry which is preliminary data.</text>
</comment>
<dbReference type="PANTHER" id="PTHR46553">
    <property type="entry name" value="ADENINE NUCLEOTIDE ALPHA HYDROLASES-LIKE SUPERFAMILY PROTEIN"/>
    <property type="match status" value="1"/>
</dbReference>
<dbReference type="Gene3D" id="3.40.50.620">
    <property type="entry name" value="HUPs"/>
    <property type="match status" value="2"/>
</dbReference>
<sequence>MELPLVVGVDGSEHSLRAVAWAADEAVLRGVPLRLVHAASRDGEEEDEEGTALPGEPGRLAPKERADAVLDAAARRARRGRQGLRVSVRVRDEEPVPALLREARNATALVVASRGRSGIVELLLGSVSLGVAARADCPVIVLRGSHDNQARAGTRQRVVVGVGAEPECAAAVEFACAEAERRRVTLEAVRAWRRPVRYDASGPARSPGEPACPAQRRAADGLAAALRGAVADHPSVAVLQHPVEGSARRALLDASYRADLLVVGAPRRRAHLGFQLGRVGHALLHHSACPVAVVPQRA</sequence>
<dbReference type="RefSeq" id="WP_190134182.1">
    <property type="nucleotide sequence ID" value="NZ_BNBT01000005.1"/>
</dbReference>
<comment type="similarity">
    <text evidence="1">Belongs to the universal stress protein A family.</text>
</comment>
<evidence type="ECO:0000256" key="1">
    <source>
        <dbReference type="ARBA" id="ARBA00008791"/>
    </source>
</evidence>
<keyword evidence="5" id="KW-1185">Reference proteome</keyword>
<dbReference type="InterPro" id="IPR014729">
    <property type="entry name" value="Rossmann-like_a/b/a_fold"/>
</dbReference>
<reference evidence="4" key="2">
    <citation type="submission" date="2020-09" db="EMBL/GenBank/DDBJ databases">
        <authorList>
            <person name="Sun Q."/>
            <person name="Ohkuma M."/>
        </authorList>
    </citation>
    <scope>NUCLEOTIDE SEQUENCE</scope>
    <source>
        <strain evidence="4">JCM 4784</strain>
    </source>
</reference>
<evidence type="ECO:0000259" key="3">
    <source>
        <dbReference type="Pfam" id="PF00582"/>
    </source>
</evidence>
<dbReference type="AlphaFoldDB" id="A0A918Z6F5"/>
<dbReference type="Pfam" id="PF00582">
    <property type="entry name" value="Usp"/>
    <property type="match status" value="2"/>
</dbReference>